<dbReference type="EMBL" id="OC854597">
    <property type="protein sequence ID" value="CAD7619644.1"/>
    <property type="molecule type" value="Genomic_DNA"/>
</dbReference>
<dbReference type="PROSITE" id="PS50011">
    <property type="entry name" value="PROTEIN_KINASE_DOM"/>
    <property type="match status" value="1"/>
</dbReference>
<evidence type="ECO:0000259" key="6">
    <source>
        <dbReference type="PROSITE" id="PS50011"/>
    </source>
</evidence>
<keyword evidence="3" id="KW-0418">Kinase</keyword>
<proteinExistence type="predicted"/>
<dbReference type="SMART" id="SM00220">
    <property type="entry name" value="S_TKc"/>
    <property type="match status" value="1"/>
</dbReference>
<evidence type="ECO:0000256" key="4">
    <source>
        <dbReference type="ARBA" id="ARBA00022840"/>
    </source>
</evidence>
<dbReference type="CDD" id="cd00180">
    <property type="entry name" value="PKc"/>
    <property type="match status" value="1"/>
</dbReference>
<dbReference type="InterPro" id="IPR017441">
    <property type="entry name" value="Protein_kinase_ATP_BS"/>
</dbReference>
<feature type="domain" description="Protein kinase" evidence="6">
    <location>
        <begin position="165"/>
        <end position="355"/>
    </location>
</feature>
<sequence length="355" mass="41256">MYAPTDETNDPFNIDNLSRSDHVKSSVTFYTSPSLKTQSFDRLRKIIVQPPGADNPSHSQDYKMQVSFEDKRVSKPMAFKDRFGSFIAKVGNLFQSDSSSVKMSDKGMRNTPPQKYQKQKIETKQRNDECDDRVSKHIDQNRLVVSRESKALDKVSNKNFFVDNFETENNIGIGKFGGVYKVKHRFEKKIYAVKVITFFVKLRSDYVVNYRNFWVESNNFYIQMDYYSRSLQTILDTKHIVFGREPEDPMDCIEELLESVRYLHEMCPPVIHGNLKPANVLISLNNNNNHFIKLSDLGSATFHDMPFFSHTSNVKTAQYMAPEIQQRQYNSKVDIYSLGVIAFHLFDLFNIRPIL</sequence>
<protein>
    <recommendedName>
        <fullName evidence="6">Protein kinase domain-containing protein</fullName>
    </recommendedName>
</protein>
<dbReference type="GO" id="GO:0005524">
    <property type="term" value="F:ATP binding"/>
    <property type="evidence" value="ECO:0007669"/>
    <property type="project" value="UniProtKB-UniRule"/>
</dbReference>
<evidence type="ECO:0000256" key="1">
    <source>
        <dbReference type="ARBA" id="ARBA00022679"/>
    </source>
</evidence>
<organism evidence="7">
    <name type="scientific">Medioppia subpectinata</name>
    <dbReference type="NCBI Taxonomy" id="1979941"/>
    <lineage>
        <taxon>Eukaryota</taxon>
        <taxon>Metazoa</taxon>
        <taxon>Ecdysozoa</taxon>
        <taxon>Arthropoda</taxon>
        <taxon>Chelicerata</taxon>
        <taxon>Arachnida</taxon>
        <taxon>Acari</taxon>
        <taxon>Acariformes</taxon>
        <taxon>Sarcoptiformes</taxon>
        <taxon>Oribatida</taxon>
        <taxon>Brachypylina</taxon>
        <taxon>Oppioidea</taxon>
        <taxon>Oppiidae</taxon>
        <taxon>Medioppia</taxon>
    </lineage>
</organism>
<name>A0A7R9KAV5_9ACAR</name>
<keyword evidence="4 5" id="KW-0067">ATP-binding</keyword>
<dbReference type="InterPro" id="IPR050339">
    <property type="entry name" value="CC_SR_Kinase"/>
</dbReference>
<dbReference type="InterPro" id="IPR011009">
    <property type="entry name" value="Kinase-like_dom_sf"/>
</dbReference>
<evidence type="ECO:0000256" key="5">
    <source>
        <dbReference type="PROSITE-ProRule" id="PRU10141"/>
    </source>
</evidence>
<dbReference type="SUPFAM" id="SSF56112">
    <property type="entry name" value="Protein kinase-like (PK-like)"/>
    <property type="match status" value="1"/>
</dbReference>
<keyword evidence="8" id="KW-1185">Reference proteome</keyword>
<keyword evidence="1" id="KW-0808">Transferase</keyword>
<evidence type="ECO:0000313" key="7">
    <source>
        <dbReference type="EMBL" id="CAD7619644.1"/>
    </source>
</evidence>
<dbReference type="Gene3D" id="3.30.200.20">
    <property type="entry name" value="Phosphorylase Kinase, domain 1"/>
    <property type="match status" value="1"/>
</dbReference>
<dbReference type="PROSITE" id="PS00107">
    <property type="entry name" value="PROTEIN_KINASE_ATP"/>
    <property type="match status" value="1"/>
</dbReference>
<dbReference type="EMBL" id="CAJPIZ010000022">
    <property type="protein sequence ID" value="CAG2100074.1"/>
    <property type="molecule type" value="Genomic_DNA"/>
</dbReference>
<dbReference type="GO" id="GO:0004694">
    <property type="term" value="F:eukaryotic translation initiation factor 2alpha kinase activity"/>
    <property type="evidence" value="ECO:0007669"/>
    <property type="project" value="TreeGrafter"/>
</dbReference>
<dbReference type="PANTHER" id="PTHR11042">
    <property type="entry name" value="EUKARYOTIC TRANSLATION INITIATION FACTOR 2-ALPHA KINASE EIF2-ALPHA KINASE -RELATED"/>
    <property type="match status" value="1"/>
</dbReference>
<keyword evidence="2 5" id="KW-0547">Nucleotide-binding</keyword>
<dbReference type="Pfam" id="PF00069">
    <property type="entry name" value="Pkinase"/>
    <property type="match status" value="1"/>
</dbReference>
<dbReference type="OrthoDB" id="10013850at2759"/>
<accession>A0A7R9KAV5</accession>
<evidence type="ECO:0000256" key="2">
    <source>
        <dbReference type="ARBA" id="ARBA00022741"/>
    </source>
</evidence>
<evidence type="ECO:0000256" key="3">
    <source>
        <dbReference type="ARBA" id="ARBA00022777"/>
    </source>
</evidence>
<dbReference type="InterPro" id="IPR000719">
    <property type="entry name" value="Prot_kinase_dom"/>
</dbReference>
<evidence type="ECO:0000313" key="8">
    <source>
        <dbReference type="Proteomes" id="UP000759131"/>
    </source>
</evidence>
<dbReference type="Proteomes" id="UP000759131">
    <property type="component" value="Unassembled WGS sequence"/>
</dbReference>
<dbReference type="Gene3D" id="1.10.510.10">
    <property type="entry name" value="Transferase(Phosphotransferase) domain 1"/>
    <property type="match status" value="1"/>
</dbReference>
<dbReference type="GO" id="GO:0005634">
    <property type="term" value="C:nucleus"/>
    <property type="evidence" value="ECO:0007669"/>
    <property type="project" value="TreeGrafter"/>
</dbReference>
<dbReference type="GO" id="GO:1990625">
    <property type="term" value="P:negative regulation of cytoplasmic translational initiation in response to stress"/>
    <property type="evidence" value="ECO:0007669"/>
    <property type="project" value="TreeGrafter"/>
</dbReference>
<dbReference type="GO" id="GO:0005829">
    <property type="term" value="C:cytosol"/>
    <property type="evidence" value="ECO:0007669"/>
    <property type="project" value="TreeGrafter"/>
</dbReference>
<reference evidence="7" key="1">
    <citation type="submission" date="2020-11" db="EMBL/GenBank/DDBJ databases">
        <authorList>
            <person name="Tran Van P."/>
        </authorList>
    </citation>
    <scope>NUCLEOTIDE SEQUENCE</scope>
</reference>
<gene>
    <name evidence="7" type="ORF">OSB1V03_LOCUS144</name>
</gene>
<dbReference type="AlphaFoldDB" id="A0A7R9KAV5"/>
<feature type="binding site" evidence="5">
    <location>
        <position position="194"/>
    </location>
    <ligand>
        <name>ATP</name>
        <dbReference type="ChEBI" id="CHEBI:30616"/>
    </ligand>
</feature>